<keyword evidence="6" id="KW-1185">Reference proteome</keyword>
<organism evidence="5 6">
    <name type="scientific">Aspergillus ellipticus CBS 707.79</name>
    <dbReference type="NCBI Taxonomy" id="1448320"/>
    <lineage>
        <taxon>Eukaryota</taxon>
        <taxon>Fungi</taxon>
        <taxon>Dikarya</taxon>
        <taxon>Ascomycota</taxon>
        <taxon>Pezizomycotina</taxon>
        <taxon>Eurotiomycetes</taxon>
        <taxon>Eurotiomycetidae</taxon>
        <taxon>Eurotiales</taxon>
        <taxon>Aspergillaceae</taxon>
        <taxon>Aspergillus</taxon>
        <taxon>Aspergillus subgen. Circumdati</taxon>
    </lineage>
</organism>
<evidence type="ECO:0000313" key="6">
    <source>
        <dbReference type="Proteomes" id="UP000247810"/>
    </source>
</evidence>
<sequence length="88" mass="9910">IAKALELFMISLVTKAAREAKDRNSKRVTASHLKQAVVKDEVLDFLADIISKVPDQPASRKHDDDNSDQNEQQPKRKRGGRKPKDDSD</sequence>
<dbReference type="GO" id="GO:0017054">
    <property type="term" value="C:negative cofactor 2 complex"/>
    <property type="evidence" value="ECO:0007669"/>
    <property type="project" value="TreeGrafter"/>
</dbReference>
<dbReference type="VEuPathDB" id="FungiDB:BO71DRAFT_325035"/>
<dbReference type="GO" id="GO:0016251">
    <property type="term" value="F:RNA polymerase II general transcription initiation factor activity"/>
    <property type="evidence" value="ECO:0007669"/>
    <property type="project" value="TreeGrafter"/>
</dbReference>
<dbReference type="AlphaFoldDB" id="A0A319DKM8"/>
<dbReference type="PANTHER" id="PTHR10252">
    <property type="entry name" value="HISTONE-LIKE TRANSCRIPTION FACTOR CCAAT-RELATED"/>
    <property type="match status" value="1"/>
</dbReference>
<dbReference type="GO" id="GO:0001046">
    <property type="term" value="F:core promoter sequence-specific DNA binding"/>
    <property type="evidence" value="ECO:0007669"/>
    <property type="project" value="TreeGrafter"/>
</dbReference>
<comment type="subcellular location">
    <subcellularLocation>
        <location evidence="1">Nucleus</location>
    </subcellularLocation>
</comment>
<protein>
    <recommendedName>
        <fullName evidence="4">Transcription factor CBF/NF-Y/archaeal histone domain-containing protein</fullName>
    </recommendedName>
</protein>
<gene>
    <name evidence="5" type="ORF">BO71DRAFT_325035</name>
</gene>
<feature type="region of interest" description="Disordered" evidence="3">
    <location>
        <begin position="53"/>
        <end position="88"/>
    </location>
</feature>
<accession>A0A319DKM8</accession>
<dbReference type="InterPro" id="IPR009072">
    <property type="entry name" value="Histone-fold"/>
</dbReference>
<evidence type="ECO:0000256" key="1">
    <source>
        <dbReference type="ARBA" id="ARBA00004123"/>
    </source>
</evidence>
<dbReference type="STRING" id="1448320.A0A319DKM8"/>
<evidence type="ECO:0000313" key="5">
    <source>
        <dbReference type="EMBL" id="PYH94647.1"/>
    </source>
</evidence>
<dbReference type="OrthoDB" id="653904at2759"/>
<proteinExistence type="predicted"/>
<feature type="domain" description="Transcription factor CBF/NF-Y/archaeal histone" evidence="4">
    <location>
        <begin position="1"/>
        <end position="37"/>
    </location>
</feature>
<dbReference type="Proteomes" id="UP000247810">
    <property type="component" value="Unassembled WGS sequence"/>
</dbReference>
<dbReference type="SUPFAM" id="SSF47113">
    <property type="entry name" value="Histone-fold"/>
    <property type="match status" value="1"/>
</dbReference>
<dbReference type="InterPro" id="IPR050568">
    <property type="entry name" value="Transcr_DNA_Rep_Reg"/>
</dbReference>
<dbReference type="InterPro" id="IPR003958">
    <property type="entry name" value="CBFA_NFYB_domain"/>
</dbReference>
<evidence type="ECO:0000256" key="2">
    <source>
        <dbReference type="ARBA" id="ARBA00023242"/>
    </source>
</evidence>
<feature type="non-terminal residue" evidence="5">
    <location>
        <position position="1"/>
    </location>
</feature>
<evidence type="ECO:0000256" key="3">
    <source>
        <dbReference type="SAM" id="MobiDB-lite"/>
    </source>
</evidence>
<dbReference type="GO" id="GO:0046982">
    <property type="term" value="F:protein heterodimerization activity"/>
    <property type="evidence" value="ECO:0007669"/>
    <property type="project" value="InterPro"/>
</dbReference>
<evidence type="ECO:0000259" key="4">
    <source>
        <dbReference type="Pfam" id="PF00808"/>
    </source>
</evidence>
<reference evidence="5 6" key="1">
    <citation type="submission" date="2018-02" db="EMBL/GenBank/DDBJ databases">
        <title>The genomes of Aspergillus section Nigri reveals drivers in fungal speciation.</title>
        <authorList>
            <consortium name="DOE Joint Genome Institute"/>
            <person name="Vesth T.C."/>
            <person name="Nybo J."/>
            <person name="Theobald S."/>
            <person name="Brandl J."/>
            <person name="Frisvad J.C."/>
            <person name="Nielsen K.F."/>
            <person name="Lyhne E.K."/>
            <person name="Kogle M.E."/>
            <person name="Kuo A."/>
            <person name="Riley R."/>
            <person name="Clum A."/>
            <person name="Nolan M."/>
            <person name="Lipzen A."/>
            <person name="Salamov A."/>
            <person name="Henrissat B."/>
            <person name="Wiebenga A."/>
            <person name="De vries R.P."/>
            <person name="Grigoriev I.V."/>
            <person name="Mortensen U.H."/>
            <person name="Andersen M.R."/>
            <person name="Baker S.E."/>
        </authorList>
    </citation>
    <scope>NUCLEOTIDE SEQUENCE [LARGE SCALE GENOMIC DNA]</scope>
    <source>
        <strain evidence="5 6">CBS 707.79</strain>
    </source>
</reference>
<dbReference type="Gene3D" id="1.10.20.10">
    <property type="entry name" value="Histone, subunit A"/>
    <property type="match status" value="1"/>
</dbReference>
<keyword evidence="2" id="KW-0539">Nucleus</keyword>
<dbReference type="Pfam" id="PF00808">
    <property type="entry name" value="CBFD_NFYB_HMF"/>
    <property type="match status" value="1"/>
</dbReference>
<dbReference type="EMBL" id="KZ825868">
    <property type="protein sequence ID" value="PYH94647.1"/>
    <property type="molecule type" value="Genomic_DNA"/>
</dbReference>
<dbReference type="PANTHER" id="PTHR10252:SF5">
    <property type="entry name" value="DR1-ASSOCIATED COREPRESSOR"/>
    <property type="match status" value="1"/>
</dbReference>
<name>A0A319DKM8_9EURO</name>